<dbReference type="PRINTS" id="PR00081">
    <property type="entry name" value="GDHRDH"/>
</dbReference>
<dbReference type="Pfam" id="PF01557">
    <property type="entry name" value="FAA_hydrolase"/>
    <property type="match status" value="1"/>
</dbReference>
<keyword evidence="2" id="KW-0479">Metal-binding</keyword>
<dbReference type="GeneID" id="59329237"/>
<sequence length="476" mass="50445">MTGAGGSIGRACVLQFAHHGRTRIAGLAATASALSSLPAATAVEFLPSTVDQASDADVDRADRDTVARFGRIDYAVNNAAIAAPFRPTGASLTQDSDRVAGRSTCADPLPAASASASSSDGPGGGGGGGNGDHRGRSRGSILEVCSSLGLVAMPADGLYIISKHGVLGLVKTDALDYGKRGIRVSAVCPGFVDTTLLTPEYRVLLDWSIRKNPGILFLITADMPILPHDIHLGQVDPKTYPDLGVASVEKKRIEANLITGSIFDGLVTEKTMTVAQLLPPISADETPIIRCLGLKYRDHAREAKMPIPSHPVLFIKPRAALCGPSPRKISVPKHCQDGTSDYEAELTVVIGKTGRDIPQKKAVGWSFSKGFDSSAPIGPVLVAQEQISDPHDLRIKAIHNRNVVQDSSTEEMIFGVSEMIAFLSQRTTLERGSLIMTGTPPGIGAMRDPKVVLNHGDDMRVEIEGIGMLINEIYYE</sequence>
<feature type="region of interest" description="Disordered" evidence="3">
    <location>
        <begin position="90"/>
        <end position="136"/>
    </location>
</feature>
<dbReference type="Gene3D" id="3.90.850.10">
    <property type="entry name" value="Fumarylacetoacetase-like, C-terminal domain"/>
    <property type="match status" value="2"/>
</dbReference>
<name>A0A8H6FC77_9LECA</name>
<accession>A0A8H6FC77</accession>
<dbReference type="EMBL" id="JACCJB010000011">
    <property type="protein sequence ID" value="KAF6222771.1"/>
    <property type="molecule type" value="Genomic_DNA"/>
</dbReference>
<reference evidence="5 6" key="1">
    <citation type="journal article" date="2020" name="Genomics">
        <title>Complete, high-quality genomes from long-read metagenomic sequencing of two wolf lichen thalli reveals enigmatic genome architecture.</title>
        <authorList>
            <person name="McKenzie S.K."/>
            <person name="Walston R.F."/>
            <person name="Allen J.L."/>
        </authorList>
    </citation>
    <scope>NUCLEOTIDE SEQUENCE [LARGE SCALE GENOMIC DNA]</scope>
    <source>
        <strain evidence="5">WasteWater1</strain>
    </source>
</reference>
<dbReference type="InterPro" id="IPR011234">
    <property type="entry name" value="Fumarylacetoacetase-like_C"/>
</dbReference>
<keyword evidence="6" id="KW-1185">Reference proteome</keyword>
<organism evidence="5 6">
    <name type="scientific">Letharia lupina</name>
    <dbReference type="NCBI Taxonomy" id="560253"/>
    <lineage>
        <taxon>Eukaryota</taxon>
        <taxon>Fungi</taxon>
        <taxon>Dikarya</taxon>
        <taxon>Ascomycota</taxon>
        <taxon>Pezizomycotina</taxon>
        <taxon>Lecanoromycetes</taxon>
        <taxon>OSLEUM clade</taxon>
        <taxon>Lecanoromycetidae</taxon>
        <taxon>Lecanorales</taxon>
        <taxon>Lecanorineae</taxon>
        <taxon>Parmeliaceae</taxon>
        <taxon>Letharia</taxon>
    </lineage>
</organism>
<comment type="caution">
    <text evidence="5">The sequence shown here is derived from an EMBL/GenBank/DDBJ whole genome shotgun (WGS) entry which is preliminary data.</text>
</comment>
<feature type="compositionally biased region" description="Low complexity" evidence="3">
    <location>
        <begin position="106"/>
        <end position="120"/>
    </location>
</feature>
<dbReference type="SUPFAM" id="SSF56529">
    <property type="entry name" value="FAH"/>
    <property type="match status" value="1"/>
</dbReference>
<dbReference type="GO" id="GO:0046872">
    <property type="term" value="F:metal ion binding"/>
    <property type="evidence" value="ECO:0007669"/>
    <property type="project" value="UniProtKB-KW"/>
</dbReference>
<feature type="compositionally biased region" description="Gly residues" evidence="3">
    <location>
        <begin position="121"/>
        <end position="130"/>
    </location>
</feature>
<gene>
    <name evidence="5" type="ORF">HO133_000819</name>
</gene>
<protein>
    <recommendedName>
        <fullName evidence="4">Fumarylacetoacetase-like C-terminal domain-containing protein</fullName>
    </recommendedName>
</protein>
<evidence type="ECO:0000313" key="5">
    <source>
        <dbReference type="EMBL" id="KAF6222771.1"/>
    </source>
</evidence>
<comment type="similarity">
    <text evidence="1">Belongs to the FAH family.</text>
</comment>
<evidence type="ECO:0000313" key="6">
    <source>
        <dbReference type="Proteomes" id="UP000593566"/>
    </source>
</evidence>
<dbReference type="Gene3D" id="3.40.50.720">
    <property type="entry name" value="NAD(P)-binding Rossmann-like Domain"/>
    <property type="match status" value="2"/>
</dbReference>
<proteinExistence type="inferred from homology"/>
<dbReference type="RefSeq" id="XP_037152117.1">
    <property type="nucleotide sequence ID" value="XM_037291755.1"/>
</dbReference>
<dbReference type="AlphaFoldDB" id="A0A8H6FC77"/>
<dbReference type="InterPro" id="IPR036663">
    <property type="entry name" value="Fumarylacetoacetase_C_sf"/>
</dbReference>
<dbReference type="InterPro" id="IPR002347">
    <property type="entry name" value="SDR_fam"/>
</dbReference>
<feature type="domain" description="Fumarylacetoacetase-like C-terminal" evidence="4">
    <location>
        <begin position="353"/>
        <end position="473"/>
    </location>
</feature>
<dbReference type="SUPFAM" id="SSF51735">
    <property type="entry name" value="NAD(P)-binding Rossmann-fold domains"/>
    <property type="match status" value="1"/>
</dbReference>
<evidence type="ECO:0000256" key="3">
    <source>
        <dbReference type="SAM" id="MobiDB-lite"/>
    </source>
</evidence>
<evidence type="ECO:0000259" key="4">
    <source>
        <dbReference type="Pfam" id="PF01557"/>
    </source>
</evidence>
<dbReference type="PANTHER" id="PTHR11820">
    <property type="entry name" value="ACYLPYRUVASE"/>
    <property type="match status" value="1"/>
</dbReference>
<dbReference type="PANTHER" id="PTHR11820:SF112">
    <property type="entry name" value="FUMARYLACETOACETATE HYDROLASE FAMILY PROTEIN (AFU_ORTHOLOGUE AFUA_1G02370)-RELATED"/>
    <property type="match status" value="1"/>
</dbReference>
<evidence type="ECO:0000256" key="2">
    <source>
        <dbReference type="ARBA" id="ARBA00022723"/>
    </source>
</evidence>
<dbReference type="Proteomes" id="UP000593566">
    <property type="component" value="Unassembled WGS sequence"/>
</dbReference>
<dbReference type="GO" id="GO:0003824">
    <property type="term" value="F:catalytic activity"/>
    <property type="evidence" value="ECO:0007669"/>
    <property type="project" value="InterPro"/>
</dbReference>
<dbReference type="CDD" id="cd05233">
    <property type="entry name" value="SDR_c"/>
    <property type="match status" value="1"/>
</dbReference>
<dbReference type="Pfam" id="PF00106">
    <property type="entry name" value="adh_short"/>
    <property type="match status" value="2"/>
</dbReference>
<dbReference type="InterPro" id="IPR036291">
    <property type="entry name" value="NAD(P)-bd_dom_sf"/>
</dbReference>
<evidence type="ECO:0000256" key="1">
    <source>
        <dbReference type="ARBA" id="ARBA00010211"/>
    </source>
</evidence>